<dbReference type="Gene3D" id="1.10.10.10">
    <property type="entry name" value="Winged helix-like DNA-binding domain superfamily/Winged helix DNA-binding domain"/>
    <property type="match status" value="1"/>
</dbReference>
<organism evidence="2 3">
    <name type="scientific">Actinoplanes italicus</name>
    <dbReference type="NCBI Taxonomy" id="113567"/>
    <lineage>
        <taxon>Bacteria</taxon>
        <taxon>Bacillati</taxon>
        <taxon>Actinomycetota</taxon>
        <taxon>Actinomycetes</taxon>
        <taxon>Micromonosporales</taxon>
        <taxon>Micromonosporaceae</taxon>
        <taxon>Actinoplanes</taxon>
    </lineage>
</organism>
<dbReference type="PANTHER" id="PTHR35807">
    <property type="entry name" value="TRANSCRIPTIONAL REGULATOR REDD-RELATED"/>
    <property type="match status" value="1"/>
</dbReference>
<evidence type="ECO:0000259" key="1">
    <source>
        <dbReference type="SMART" id="SM01043"/>
    </source>
</evidence>
<proteinExistence type="predicted"/>
<dbReference type="Pfam" id="PF03704">
    <property type="entry name" value="BTAD"/>
    <property type="match status" value="1"/>
</dbReference>
<dbReference type="RefSeq" id="WP_106325390.1">
    <property type="nucleotide sequence ID" value="NZ_BOMO01000149.1"/>
</dbReference>
<evidence type="ECO:0000313" key="2">
    <source>
        <dbReference type="EMBL" id="PRX17295.1"/>
    </source>
</evidence>
<dbReference type="EMBL" id="PVMZ01000016">
    <property type="protein sequence ID" value="PRX17295.1"/>
    <property type="molecule type" value="Genomic_DNA"/>
</dbReference>
<dbReference type="GO" id="GO:0003677">
    <property type="term" value="F:DNA binding"/>
    <property type="evidence" value="ECO:0007669"/>
    <property type="project" value="UniProtKB-KW"/>
</dbReference>
<keyword evidence="2" id="KW-0238">DNA-binding</keyword>
<reference evidence="2 3" key="1">
    <citation type="submission" date="2018-03" db="EMBL/GenBank/DDBJ databases">
        <title>Genomic Encyclopedia of Archaeal and Bacterial Type Strains, Phase II (KMG-II): from individual species to whole genera.</title>
        <authorList>
            <person name="Goeker M."/>
        </authorList>
    </citation>
    <scope>NUCLEOTIDE SEQUENCE [LARGE SCALE GENOMIC DNA]</scope>
    <source>
        <strain evidence="2 3">DSM 43146</strain>
    </source>
</reference>
<dbReference type="InterPro" id="IPR011990">
    <property type="entry name" value="TPR-like_helical_dom_sf"/>
</dbReference>
<sequence length="236" mass="26547">MAGTEVSVALLGGFALSVDHRTVPLVHSAQRLVAFLTLINRPVRREPLAEVLWPGCGQRRAAANLRSSLWRMRQSCAELLDAGERLVVLRPDVVVDVWRAAGEARRMLADPAPADDTITGHLRDDLSADVLPDWSDEWVLAERERYRQLRLHALDMMCELLTRSGRYGEAIDIGLVAVRAEPLRESAHRALVRAHLAEGNVAEAIRQYNRCRRVLHDELGIEPSPRLRELLVAIRR</sequence>
<evidence type="ECO:0000313" key="3">
    <source>
        <dbReference type="Proteomes" id="UP000239415"/>
    </source>
</evidence>
<comment type="caution">
    <text evidence="2">The sequence shown here is derived from an EMBL/GenBank/DDBJ whole genome shotgun (WGS) entry which is preliminary data.</text>
</comment>
<protein>
    <submittedName>
        <fullName evidence="2">DNA-binding SARP family transcriptional activator</fullName>
    </submittedName>
</protein>
<dbReference type="InterPro" id="IPR036388">
    <property type="entry name" value="WH-like_DNA-bd_sf"/>
</dbReference>
<dbReference type="SMART" id="SM01043">
    <property type="entry name" value="BTAD"/>
    <property type="match status" value="1"/>
</dbReference>
<dbReference type="InterPro" id="IPR005158">
    <property type="entry name" value="BTAD"/>
</dbReference>
<dbReference type="SUPFAM" id="SSF48452">
    <property type="entry name" value="TPR-like"/>
    <property type="match status" value="1"/>
</dbReference>
<dbReference type="InterPro" id="IPR051677">
    <property type="entry name" value="AfsR-DnrI-RedD_regulator"/>
</dbReference>
<keyword evidence="3" id="KW-1185">Reference proteome</keyword>
<dbReference type="OrthoDB" id="5509004at2"/>
<dbReference type="Gene3D" id="1.25.40.10">
    <property type="entry name" value="Tetratricopeptide repeat domain"/>
    <property type="match status" value="1"/>
</dbReference>
<feature type="domain" description="Bacterial transcriptional activator" evidence="1">
    <location>
        <begin position="95"/>
        <end position="235"/>
    </location>
</feature>
<name>A0A2T0K383_9ACTN</name>
<accession>A0A2T0K383</accession>
<dbReference type="AlphaFoldDB" id="A0A2T0K383"/>
<gene>
    <name evidence="2" type="ORF">CLV67_11671</name>
</gene>
<dbReference type="Proteomes" id="UP000239415">
    <property type="component" value="Unassembled WGS sequence"/>
</dbReference>